<dbReference type="PANTHER" id="PTHR30408">
    <property type="entry name" value="TYPE-1 RESTRICTION ENZYME ECOKI SPECIFICITY PROTEIN"/>
    <property type="match status" value="1"/>
</dbReference>
<reference evidence="5 6" key="1">
    <citation type="submission" date="2011-02" db="EMBL/GenBank/DDBJ databases">
        <authorList>
            <person name="Muzny D."/>
            <person name="Qin X."/>
            <person name="Deng J."/>
            <person name="Jiang H."/>
            <person name="Liu Y."/>
            <person name="Qu J."/>
            <person name="Song X.-Z."/>
            <person name="Zhang L."/>
            <person name="Thornton R."/>
            <person name="Coyle M."/>
            <person name="Francisco L."/>
            <person name="Jackson L."/>
            <person name="Javaid M."/>
            <person name="Korchina V."/>
            <person name="Kovar C."/>
            <person name="Mata R."/>
            <person name="Mathew T."/>
            <person name="Ngo R."/>
            <person name="Nguyen L."/>
            <person name="Nguyen N."/>
            <person name="Okwuonu G."/>
            <person name="Ongeri F."/>
            <person name="Pham C."/>
            <person name="Simmons D."/>
            <person name="Wilczek-Boney K."/>
            <person name="Hale W."/>
            <person name="Jakkamsetti A."/>
            <person name="Pham P."/>
            <person name="Ruth R."/>
            <person name="San Lucas F."/>
            <person name="Warren J."/>
            <person name="Zhang J."/>
            <person name="Zhao Z."/>
            <person name="Zhou C."/>
            <person name="Zhu D."/>
            <person name="Lee S."/>
            <person name="Bess C."/>
            <person name="Blankenburg K."/>
            <person name="Forbes L."/>
            <person name="Fu Q."/>
            <person name="Gubbala S."/>
            <person name="Hirani K."/>
            <person name="Jayaseelan J.C."/>
            <person name="Lara F."/>
            <person name="Munidasa M."/>
            <person name="Palculict T."/>
            <person name="Patil S."/>
            <person name="Pu L.-L."/>
            <person name="Saada N."/>
            <person name="Tang L."/>
            <person name="Weissenberger G."/>
            <person name="Zhu Y."/>
            <person name="Hemphill L."/>
            <person name="Shang Y."/>
            <person name="Youmans B."/>
            <person name="Ayvaz T."/>
            <person name="Ross M."/>
            <person name="Santibanez J."/>
            <person name="Aqrawi P."/>
            <person name="Gross S."/>
            <person name="Joshi V."/>
            <person name="Fowler G."/>
            <person name="Nazareth L."/>
            <person name="Reid J."/>
            <person name="Worley K."/>
            <person name="Petrosino J."/>
            <person name="Highlander S."/>
            <person name="Gibbs R."/>
        </authorList>
    </citation>
    <scope>NUCLEOTIDE SEQUENCE [LARGE SCALE GENOMIC DNA]</scope>
    <source>
        <strain evidence="5 6">SK408</strain>
    </source>
</reference>
<dbReference type="Gene3D" id="3.90.220.20">
    <property type="entry name" value="DNA methylase specificity domains"/>
    <property type="match status" value="2"/>
</dbReference>
<proteinExistence type="inferred from homology"/>
<dbReference type="InterPro" id="IPR044946">
    <property type="entry name" value="Restrct_endonuc_typeI_TRD_sf"/>
</dbReference>
<accession>F2CFJ6</accession>
<evidence type="ECO:0000256" key="1">
    <source>
        <dbReference type="ARBA" id="ARBA00010923"/>
    </source>
</evidence>
<evidence type="ECO:0000259" key="4">
    <source>
        <dbReference type="Pfam" id="PF01420"/>
    </source>
</evidence>
<dbReference type="GO" id="GO:0009035">
    <property type="term" value="F:type I site-specific deoxyribonuclease activity"/>
    <property type="evidence" value="ECO:0007669"/>
    <property type="project" value="UniProtKB-EC"/>
</dbReference>
<dbReference type="Gene3D" id="1.10.287.1120">
    <property type="entry name" value="Bipartite methylase S protein"/>
    <property type="match status" value="1"/>
</dbReference>
<dbReference type="GO" id="GO:0009307">
    <property type="term" value="P:DNA restriction-modification system"/>
    <property type="evidence" value="ECO:0007669"/>
    <property type="project" value="UniProtKB-KW"/>
</dbReference>
<evidence type="ECO:0000313" key="5">
    <source>
        <dbReference type="EMBL" id="EGF18171.1"/>
    </source>
</evidence>
<dbReference type="EMBL" id="AFBE01000010">
    <property type="protein sequence ID" value="EGF18171.1"/>
    <property type="molecule type" value="Genomic_DNA"/>
</dbReference>
<gene>
    <name evidence="5" type="primary">hsdS</name>
    <name evidence="5" type="ORF">HMPREF9391_1479</name>
</gene>
<keyword evidence="3" id="KW-0238">DNA-binding</keyword>
<name>F2CFJ6_STRSA</name>
<evidence type="ECO:0000256" key="3">
    <source>
        <dbReference type="ARBA" id="ARBA00023125"/>
    </source>
</evidence>
<dbReference type="SUPFAM" id="SSF116734">
    <property type="entry name" value="DNA methylase specificity domain"/>
    <property type="match status" value="2"/>
</dbReference>
<keyword evidence="5" id="KW-0378">Hydrolase</keyword>
<organism evidence="5 6">
    <name type="scientific">Streptococcus sanguinis SK408</name>
    <dbReference type="NCBI Taxonomy" id="888818"/>
    <lineage>
        <taxon>Bacteria</taxon>
        <taxon>Bacillati</taxon>
        <taxon>Bacillota</taxon>
        <taxon>Bacilli</taxon>
        <taxon>Lactobacillales</taxon>
        <taxon>Streptococcaceae</taxon>
        <taxon>Streptococcus</taxon>
    </lineage>
</organism>
<evidence type="ECO:0000256" key="2">
    <source>
        <dbReference type="ARBA" id="ARBA00022747"/>
    </source>
</evidence>
<comment type="caution">
    <text evidence="5">The sequence shown here is derived from an EMBL/GenBank/DDBJ whole genome shotgun (WGS) entry which is preliminary data.</text>
</comment>
<evidence type="ECO:0000313" key="6">
    <source>
        <dbReference type="Proteomes" id="UP000004826"/>
    </source>
</evidence>
<dbReference type="InterPro" id="IPR000055">
    <property type="entry name" value="Restrct_endonuc_typeI_TRD"/>
</dbReference>
<dbReference type="RefSeq" id="WP_002918056.1">
    <property type="nucleotide sequence ID" value="NZ_GL878562.1"/>
</dbReference>
<dbReference type="EC" id="3.1.21.3" evidence="5"/>
<feature type="domain" description="Type I restriction modification DNA specificity" evidence="4">
    <location>
        <begin position="4"/>
        <end position="181"/>
    </location>
</feature>
<protein>
    <submittedName>
        <fullName evidence="5">Type I restriction enzyme, S subunit</fullName>
        <ecNumber evidence="5">3.1.21.3</ecNumber>
    </submittedName>
</protein>
<keyword evidence="2" id="KW-0680">Restriction system</keyword>
<dbReference type="AlphaFoldDB" id="F2CFJ6"/>
<dbReference type="GO" id="GO:0003677">
    <property type="term" value="F:DNA binding"/>
    <property type="evidence" value="ECO:0007669"/>
    <property type="project" value="UniProtKB-KW"/>
</dbReference>
<dbReference type="PATRIC" id="fig|888818.3.peg.1439"/>
<dbReference type="HOGENOM" id="CLU_021095_2_3_9"/>
<dbReference type="CDD" id="cd17282">
    <property type="entry name" value="RMtype1_S_Eco16444ORF1681_TRD1-CR1_like"/>
    <property type="match status" value="1"/>
</dbReference>
<sequence>MSEVSWEITSLSELGAFSRGKSKHRPRNDAKLFEGGKYPLVQTGDVKAANLYITKNDSYYNDFGLKQSKLWPAGTLCITIAANIAETAILSYPMCFPDSIVGFNANPEKSSELFVYYFFEYIKKEIQKSASGSIQDNINIDYLSKMRIKVPEKKYQDKIVELLSSIDKKILLNNQINQELKAMAKTLYDYWFVQFDFPDQNGNPYKSSGGKMVYNPDLKREIPEGWGVTTFSSWISDNKTGDWGKETSQGNYTLEVDCIRGADINGLSGNGKTDMPTRFILEKNKNKLLTDFDIVIEISGGSPTQSTGRIVGISENVLNRFDLPLICSNFCKAVSLKEQETFYNFVYEWKNLYDNGVLFSWEGKTSGIKNLLFDSFVTNYHIAQPPIGLMEQFFDYVSSVDRKIQLLLKQNQELTQLRDWLLPMLMNGQVKVE</sequence>
<dbReference type="InterPro" id="IPR052021">
    <property type="entry name" value="Type-I_RS_S_subunit"/>
</dbReference>
<dbReference type="Pfam" id="PF01420">
    <property type="entry name" value="Methylase_S"/>
    <property type="match status" value="1"/>
</dbReference>
<dbReference type="Proteomes" id="UP000004826">
    <property type="component" value="Unassembled WGS sequence"/>
</dbReference>
<comment type="similarity">
    <text evidence="1">Belongs to the type-I restriction system S methylase family.</text>
</comment>
<dbReference type="PANTHER" id="PTHR30408:SF12">
    <property type="entry name" value="TYPE I RESTRICTION ENZYME MJAVIII SPECIFICITY SUBUNIT"/>
    <property type="match status" value="1"/>
</dbReference>